<proteinExistence type="predicted"/>
<dbReference type="Proteomes" id="UP000717696">
    <property type="component" value="Unassembled WGS sequence"/>
</dbReference>
<sequence length="265" mass="31366">MSASAYTDQEWARMRPHITRLYSDDARPLKEVVETMRLRHDFHATPRMYKHRLQKWGLDKKYKEKEVIQMFLLKQQRSVAGKQSIFFVRGRQVDWEQVEKYLRRRPDLETKIKAGMLKMGSSNFDIICRSPSPEPVLHVSSVLQYTDELLRLLHGYYRSCYHGTTRRSHVDEVFDCSVTVRCYRRLDQSRTMIMVNMMKPGFQALNKSLDDLKSIVEEQHPTLIFYLSDFVSAFDQRHDALIFELLRHTHDTLLVVFVATAIHNP</sequence>
<dbReference type="EMBL" id="JAGMUU010000060">
    <property type="protein sequence ID" value="KAH7110778.1"/>
    <property type="molecule type" value="Genomic_DNA"/>
</dbReference>
<evidence type="ECO:0000313" key="2">
    <source>
        <dbReference type="EMBL" id="KAH7110778.1"/>
    </source>
</evidence>
<reference evidence="2" key="1">
    <citation type="journal article" date="2021" name="Nat. Commun.">
        <title>Genetic determinants of endophytism in the Arabidopsis root mycobiome.</title>
        <authorList>
            <person name="Mesny F."/>
            <person name="Miyauchi S."/>
            <person name="Thiergart T."/>
            <person name="Pickel B."/>
            <person name="Atanasova L."/>
            <person name="Karlsson M."/>
            <person name="Huettel B."/>
            <person name="Barry K.W."/>
            <person name="Haridas S."/>
            <person name="Chen C."/>
            <person name="Bauer D."/>
            <person name="Andreopoulos W."/>
            <person name="Pangilinan J."/>
            <person name="LaButti K."/>
            <person name="Riley R."/>
            <person name="Lipzen A."/>
            <person name="Clum A."/>
            <person name="Drula E."/>
            <person name="Henrissat B."/>
            <person name="Kohler A."/>
            <person name="Grigoriev I.V."/>
            <person name="Martin F.M."/>
            <person name="Hacquard S."/>
        </authorList>
    </citation>
    <scope>NUCLEOTIDE SEQUENCE</scope>
    <source>
        <strain evidence="2">MPI-CAGE-AT-0021</strain>
    </source>
</reference>
<gene>
    <name evidence="2" type="ORF">B0J13DRAFT_661600</name>
</gene>
<protein>
    <submittedName>
        <fullName evidence="2">Clr5 domain-containing protein</fullName>
    </submittedName>
</protein>
<evidence type="ECO:0000259" key="1">
    <source>
        <dbReference type="Pfam" id="PF14420"/>
    </source>
</evidence>
<accession>A0A9P9I7I5</accession>
<organism evidence="2 3">
    <name type="scientific">Dactylonectria estremocensis</name>
    <dbReference type="NCBI Taxonomy" id="1079267"/>
    <lineage>
        <taxon>Eukaryota</taxon>
        <taxon>Fungi</taxon>
        <taxon>Dikarya</taxon>
        <taxon>Ascomycota</taxon>
        <taxon>Pezizomycotina</taxon>
        <taxon>Sordariomycetes</taxon>
        <taxon>Hypocreomycetidae</taxon>
        <taxon>Hypocreales</taxon>
        <taxon>Nectriaceae</taxon>
        <taxon>Dactylonectria</taxon>
    </lineage>
</organism>
<dbReference type="Pfam" id="PF14420">
    <property type="entry name" value="Clr5"/>
    <property type="match status" value="1"/>
</dbReference>
<dbReference type="PANTHER" id="PTHR38788">
    <property type="entry name" value="CLR5 DOMAIN-CONTAINING PROTEIN"/>
    <property type="match status" value="1"/>
</dbReference>
<feature type="domain" description="Clr5" evidence="1">
    <location>
        <begin position="8"/>
        <end position="60"/>
    </location>
</feature>
<dbReference type="InterPro" id="IPR025676">
    <property type="entry name" value="Clr5_dom"/>
</dbReference>
<evidence type="ECO:0000313" key="3">
    <source>
        <dbReference type="Proteomes" id="UP000717696"/>
    </source>
</evidence>
<dbReference type="PANTHER" id="PTHR38788:SF3">
    <property type="entry name" value="CLR5 DOMAIN-CONTAINING PROTEIN"/>
    <property type="match status" value="1"/>
</dbReference>
<dbReference type="OrthoDB" id="5308957at2759"/>
<keyword evidence="3" id="KW-1185">Reference proteome</keyword>
<name>A0A9P9I7I5_9HYPO</name>
<comment type="caution">
    <text evidence="2">The sequence shown here is derived from an EMBL/GenBank/DDBJ whole genome shotgun (WGS) entry which is preliminary data.</text>
</comment>
<dbReference type="AlphaFoldDB" id="A0A9P9I7I5"/>